<dbReference type="PANTHER" id="PTHR45431">
    <property type="entry name" value="RHODANESE-LIKE DOMAIN-CONTAINING PROTEIN 15, CHLOROPLASTIC"/>
    <property type="match status" value="1"/>
</dbReference>
<dbReference type="PROSITE" id="PS51257">
    <property type="entry name" value="PROKAR_LIPOPROTEIN"/>
    <property type="match status" value="1"/>
</dbReference>
<dbReference type="Pfam" id="PF00581">
    <property type="entry name" value="Rhodanese"/>
    <property type="match status" value="1"/>
</dbReference>
<dbReference type="PANTHER" id="PTHR45431:SF3">
    <property type="entry name" value="RHODANESE-LIKE DOMAIN-CONTAINING PROTEIN 15, CHLOROPLASTIC"/>
    <property type="match status" value="1"/>
</dbReference>
<evidence type="ECO:0000313" key="2">
    <source>
        <dbReference type="EMBL" id="KGA11422.1"/>
    </source>
</evidence>
<dbReference type="AlphaFoldDB" id="A0A094PK28"/>
<comment type="caution">
    <text evidence="2">The sequence shown here is derived from an EMBL/GenBank/DDBJ whole genome shotgun (WGS) entry which is preliminary data.</text>
</comment>
<dbReference type="InterPro" id="IPR036873">
    <property type="entry name" value="Rhodanese-like_dom_sf"/>
</dbReference>
<dbReference type="InterPro" id="IPR001763">
    <property type="entry name" value="Rhodanese-like_dom"/>
</dbReference>
<organism evidence="2">
    <name type="scientific">freshwater metagenome</name>
    <dbReference type="NCBI Taxonomy" id="449393"/>
    <lineage>
        <taxon>unclassified sequences</taxon>
        <taxon>metagenomes</taxon>
        <taxon>ecological metagenomes</taxon>
    </lineage>
</organism>
<protein>
    <recommendedName>
        <fullName evidence="1">Rhodanese domain-containing protein</fullName>
    </recommendedName>
</protein>
<feature type="domain" description="Rhodanese" evidence="1">
    <location>
        <begin position="35"/>
        <end position="121"/>
    </location>
</feature>
<dbReference type="PROSITE" id="PS50206">
    <property type="entry name" value="RHODANESE_3"/>
    <property type="match status" value="1"/>
</dbReference>
<dbReference type="CDD" id="cd00158">
    <property type="entry name" value="RHOD"/>
    <property type="match status" value="1"/>
</dbReference>
<accession>A0A094PK28</accession>
<reference evidence="2" key="1">
    <citation type="submission" date="2014-06" db="EMBL/GenBank/DDBJ databases">
        <title>Key roles for freshwater Actinobacteria revealed by deep metagenomic sequencing.</title>
        <authorList>
            <person name="Ghai R."/>
            <person name="Mizuno C.M."/>
            <person name="Picazo A."/>
            <person name="Camacho A."/>
            <person name="Rodriguez-Valera F."/>
        </authorList>
    </citation>
    <scope>NUCLEOTIDE SEQUENCE</scope>
</reference>
<dbReference type="Gene3D" id="3.40.250.10">
    <property type="entry name" value="Rhodanese-like domain"/>
    <property type="match status" value="1"/>
</dbReference>
<gene>
    <name evidence="2" type="ORF">GM51_22645</name>
</gene>
<dbReference type="InterPro" id="IPR052367">
    <property type="entry name" value="Thiosulfate_ST/Rhodanese-like"/>
</dbReference>
<dbReference type="SUPFAM" id="SSF52821">
    <property type="entry name" value="Rhodanese/Cell cycle control phosphatase"/>
    <property type="match status" value="1"/>
</dbReference>
<sequence length="126" mass="13262">MRKTVAVVALFVTVVTMSACSSSEQTKDTTPIMSLTPVSKLIDVRTAEEFAEGHVQGAQNVDVESGAFEAFIASLDKEASYSLYCRSGRRSAIAANLMAQAGFTKVTDLGALESAAITLGLPIVTK</sequence>
<name>A0A094PK28_9ZZZZ</name>
<dbReference type="EMBL" id="JNSL01000236">
    <property type="protein sequence ID" value="KGA11422.1"/>
    <property type="molecule type" value="Genomic_DNA"/>
</dbReference>
<proteinExistence type="predicted"/>
<dbReference type="SMART" id="SM00450">
    <property type="entry name" value="RHOD"/>
    <property type="match status" value="1"/>
</dbReference>
<evidence type="ECO:0000259" key="1">
    <source>
        <dbReference type="PROSITE" id="PS50206"/>
    </source>
</evidence>